<dbReference type="AlphaFoldDB" id="A0A1M4NHF1"/>
<reference evidence="1" key="1">
    <citation type="submission" date="2016-10" db="EMBL/GenBank/DDBJ databases">
        <title>Proteomic and phylogenetic analysis of the outer membrane protein repertoire of gastric Helicobacter species.</title>
        <authorList>
            <person name="Joosten M."/>
        </authorList>
    </citation>
    <scope>NUCLEOTIDE SEQUENCE</scope>
    <source>
        <strain evidence="1">M7</strain>
    </source>
</reference>
<dbReference type="EMBL" id="LT633437">
    <property type="protein sequence ID" value="SFZ72009.1"/>
    <property type="molecule type" value="Genomic_DNA"/>
</dbReference>
<gene>
    <name evidence="1" type="primary">omp606</name>
</gene>
<accession>A0A1M4NHF1</accession>
<name>A0A1M4NHF1_HELBI</name>
<organism evidence="1">
    <name type="scientific">Helicobacter bizzozeronii</name>
    <dbReference type="NCBI Taxonomy" id="56877"/>
    <lineage>
        <taxon>Bacteria</taxon>
        <taxon>Pseudomonadati</taxon>
        <taxon>Campylobacterota</taxon>
        <taxon>Epsilonproteobacteria</taxon>
        <taxon>Campylobacterales</taxon>
        <taxon>Helicobacteraceae</taxon>
        <taxon>Helicobacter</taxon>
    </lineage>
</organism>
<protein>
    <submittedName>
        <fullName evidence="1">OMP606</fullName>
    </submittedName>
</protein>
<evidence type="ECO:0000313" key="1">
    <source>
        <dbReference type="EMBL" id="SFZ72009.1"/>
    </source>
</evidence>
<sequence>MLTDAINYFNKVNAQIKTTADNLGIPYTPSPSPPL</sequence>
<proteinExistence type="predicted"/>